<dbReference type="EMBL" id="BOMB01000029">
    <property type="protein sequence ID" value="GID14161.1"/>
    <property type="molecule type" value="Genomic_DNA"/>
</dbReference>
<dbReference type="GO" id="GO:0003677">
    <property type="term" value="F:DNA binding"/>
    <property type="evidence" value="ECO:0007669"/>
    <property type="project" value="UniProtKB-KW"/>
</dbReference>
<dbReference type="SMART" id="SM00422">
    <property type="entry name" value="HTH_MERR"/>
    <property type="match status" value="1"/>
</dbReference>
<dbReference type="Proteomes" id="UP000612808">
    <property type="component" value="Unassembled WGS sequence"/>
</dbReference>
<evidence type="ECO:0000313" key="5">
    <source>
        <dbReference type="Proteomes" id="UP000612808"/>
    </source>
</evidence>
<keyword evidence="1" id="KW-0238">DNA-binding</keyword>
<comment type="caution">
    <text evidence="4">The sequence shown here is derived from an EMBL/GenBank/DDBJ whole genome shotgun (WGS) entry which is preliminary data.</text>
</comment>
<name>A0A8J3J9H1_9ACTN</name>
<evidence type="ECO:0000313" key="4">
    <source>
        <dbReference type="EMBL" id="GID14161.1"/>
    </source>
</evidence>
<protein>
    <submittedName>
        <fullName evidence="4">MerR family transcriptional regulator</fullName>
    </submittedName>
</protein>
<dbReference type="PROSITE" id="PS50937">
    <property type="entry name" value="HTH_MERR_2"/>
    <property type="match status" value="1"/>
</dbReference>
<dbReference type="InterPro" id="IPR047057">
    <property type="entry name" value="MerR_fam"/>
</dbReference>
<evidence type="ECO:0000256" key="1">
    <source>
        <dbReference type="ARBA" id="ARBA00023125"/>
    </source>
</evidence>
<accession>A0A8J3J9H1</accession>
<dbReference type="SUPFAM" id="SSF46955">
    <property type="entry name" value="Putative DNA-binding domain"/>
    <property type="match status" value="1"/>
</dbReference>
<dbReference type="AlphaFoldDB" id="A0A8J3J9H1"/>
<dbReference type="Pfam" id="PF13411">
    <property type="entry name" value="MerR_1"/>
    <property type="match status" value="1"/>
</dbReference>
<dbReference type="PANTHER" id="PTHR30204">
    <property type="entry name" value="REDOX-CYCLING DRUG-SENSING TRANSCRIPTIONAL ACTIVATOR SOXR"/>
    <property type="match status" value="1"/>
</dbReference>
<dbReference type="PANTHER" id="PTHR30204:SF93">
    <property type="entry name" value="HTH MERR-TYPE DOMAIN-CONTAINING PROTEIN"/>
    <property type="match status" value="1"/>
</dbReference>
<feature type="compositionally biased region" description="Low complexity" evidence="2">
    <location>
        <begin position="110"/>
        <end position="120"/>
    </location>
</feature>
<dbReference type="InterPro" id="IPR000551">
    <property type="entry name" value="MerR-type_HTH_dom"/>
</dbReference>
<reference evidence="4" key="1">
    <citation type="submission" date="2021-01" db="EMBL/GenBank/DDBJ databases">
        <title>Whole genome shotgun sequence of Actinocatenispora rupis NBRC 107355.</title>
        <authorList>
            <person name="Komaki H."/>
            <person name="Tamura T."/>
        </authorList>
    </citation>
    <scope>NUCLEOTIDE SEQUENCE</scope>
    <source>
        <strain evidence="4">NBRC 107355</strain>
    </source>
</reference>
<evidence type="ECO:0000256" key="2">
    <source>
        <dbReference type="SAM" id="MobiDB-lite"/>
    </source>
</evidence>
<gene>
    <name evidence="4" type="ORF">Aru02nite_50500</name>
</gene>
<dbReference type="Gene3D" id="1.10.1660.10">
    <property type="match status" value="1"/>
</dbReference>
<feature type="domain" description="HTH merR-type" evidence="3">
    <location>
        <begin position="19"/>
        <end position="87"/>
    </location>
</feature>
<organism evidence="4 5">
    <name type="scientific">Actinocatenispora rupis</name>
    <dbReference type="NCBI Taxonomy" id="519421"/>
    <lineage>
        <taxon>Bacteria</taxon>
        <taxon>Bacillati</taxon>
        <taxon>Actinomycetota</taxon>
        <taxon>Actinomycetes</taxon>
        <taxon>Micromonosporales</taxon>
        <taxon>Micromonosporaceae</taxon>
        <taxon>Actinocatenispora</taxon>
    </lineage>
</organism>
<sequence length="120" mass="13012">MPRAHDDPQPGWLGGDDPAFTIGAAADLLGVTQAFLRQLGVAGLVEPHRSDGGHRRYSRHELELADRARRLVDEGLTLDAACRIVVLEAELAAARAEIDRLKHRRHGPDPDSSAPPSGQR</sequence>
<proteinExistence type="predicted"/>
<dbReference type="InterPro" id="IPR009061">
    <property type="entry name" value="DNA-bd_dom_put_sf"/>
</dbReference>
<dbReference type="RefSeq" id="WP_203661857.1">
    <property type="nucleotide sequence ID" value="NZ_BAAAZM010000001.1"/>
</dbReference>
<dbReference type="GO" id="GO:0003700">
    <property type="term" value="F:DNA-binding transcription factor activity"/>
    <property type="evidence" value="ECO:0007669"/>
    <property type="project" value="InterPro"/>
</dbReference>
<feature type="region of interest" description="Disordered" evidence="2">
    <location>
        <begin position="99"/>
        <end position="120"/>
    </location>
</feature>
<evidence type="ECO:0000259" key="3">
    <source>
        <dbReference type="PROSITE" id="PS50937"/>
    </source>
</evidence>
<keyword evidence="5" id="KW-1185">Reference proteome</keyword>